<dbReference type="Proteomes" id="UP000280501">
    <property type="component" value="Unassembled WGS sequence"/>
</dbReference>
<dbReference type="CDD" id="cd02440">
    <property type="entry name" value="AdoMet_MTases"/>
    <property type="match status" value="1"/>
</dbReference>
<dbReference type="EMBL" id="RKQZ01000001">
    <property type="protein sequence ID" value="RPF20926.1"/>
    <property type="molecule type" value="Genomic_DNA"/>
</dbReference>
<evidence type="ECO:0000313" key="4">
    <source>
        <dbReference type="Proteomes" id="UP000280501"/>
    </source>
</evidence>
<keyword evidence="3" id="KW-0489">Methyltransferase</keyword>
<dbReference type="PANTHER" id="PTHR43861">
    <property type="entry name" value="TRANS-ACONITATE 2-METHYLTRANSFERASE-RELATED"/>
    <property type="match status" value="1"/>
</dbReference>
<keyword evidence="4" id="KW-1185">Reference proteome</keyword>
<sequence length="234" mass="26013">MRIATIDDLFEALDQTFDEHERGDRTSARAAGFWERLLRREDHPLNTSLPDEPLVDWHGRGLLGEVDGTRVLDVGCGNGRNGRWLAERGADVVGVDLAAAVLDDVRPTLPSRMEVHALDILRDPLPAGPFDLIYDSGCFHHLAPHRRITYLQRLLPLLRLGGRYAIVAFSQERQPSAGDRDVLATGDTAGGTAFTLDDLGRIFRALRPVELRAVRPDVDETFGADFLNAALFRR</sequence>
<accession>A0A3N4YN86</accession>
<dbReference type="InterPro" id="IPR029063">
    <property type="entry name" value="SAM-dependent_MTases_sf"/>
</dbReference>
<evidence type="ECO:0000313" key="3">
    <source>
        <dbReference type="EMBL" id="RPF20926.1"/>
    </source>
</evidence>
<proteinExistence type="predicted"/>
<comment type="caution">
    <text evidence="3">The sequence shown here is derived from an EMBL/GenBank/DDBJ whole genome shotgun (WGS) entry which is preliminary data.</text>
</comment>
<name>A0A3N4YN86_9MICO</name>
<protein>
    <submittedName>
        <fullName evidence="3">Methyltransferase family protein</fullName>
    </submittedName>
</protein>
<dbReference type="SUPFAM" id="SSF53335">
    <property type="entry name" value="S-adenosyl-L-methionine-dependent methyltransferases"/>
    <property type="match status" value="1"/>
</dbReference>
<organism evidence="3 4">
    <name type="scientific">Myceligenerans xiligouense</name>
    <dbReference type="NCBI Taxonomy" id="253184"/>
    <lineage>
        <taxon>Bacteria</taxon>
        <taxon>Bacillati</taxon>
        <taxon>Actinomycetota</taxon>
        <taxon>Actinomycetes</taxon>
        <taxon>Micrococcales</taxon>
        <taxon>Promicromonosporaceae</taxon>
        <taxon>Myceligenerans</taxon>
    </lineage>
</organism>
<reference evidence="3 4" key="1">
    <citation type="submission" date="2018-11" db="EMBL/GenBank/DDBJ databases">
        <title>Sequencing the genomes of 1000 actinobacteria strains.</title>
        <authorList>
            <person name="Klenk H.-P."/>
        </authorList>
    </citation>
    <scope>NUCLEOTIDE SEQUENCE [LARGE SCALE GENOMIC DNA]</scope>
    <source>
        <strain evidence="3 4">DSM 15700</strain>
    </source>
</reference>
<dbReference type="Pfam" id="PF13649">
    <property type="entry name" value="Methyltransf_25"/>
    <property type="match status" value="1"/>
</dbReference>
<dbReference type="GO" id="GO:0008168">
    <property type="term" value="F:methyltransferase activity"/>
    <property type="evidence" value="ECO:0007669"/>
    <property type="project" value="UniProtKB-KW"/>
</dbReference>
<gene>
    <name evidence="3" type="ORF">EDD34_1533</name>
</gene>
<dbReference type="GO" id="GO:0032259">
    <property type="term" value="P:methylation"/>
    <property type="evidence" value="ECO:0007669"/>
    <property type="project" value="UniProtKB-KW"/>
</dbReference>
<dbReference type="Gene3D" id="3.40.50.150">
    <property type="entry name" value="Vaccinia Virus protein VP39"/>
    <property type="match status" value="1"/>
</dbReference>
<dbReference type="InterPro" id="IPR041698">
    <property type="entry name" value="Methyltransf_25"/>
</dbReference>
<keyword evidence="1 3" id="KW-0808">Transferase</keyword>
<dbReference type="AlphaFoldDB" id="A0A3N4YN86"/>
<feature type="domain" description="Methyltransferase" evidence="2">
    <location>
        <begin position="71"/>
        <end position="162"/>
    </location>
</feature>
<evidence type="ECO:0000259" key="2">
    <source>
        <dbReference type="Pfam" id="PF13649"/>
    </source>
</evidence>
<dbReference type="RefSeq" id="WP_170176996.1">
    <property type="nucleotide sequence ID" value="NZ_RKQZ01000001.1"/>
</dbReference>
<evidence type="ECO:0000256" key="1">
    <source>
        <dbReference type="ARBA" id="ARBA00022679"/>
    </source>
</evidence>